<dbReference type="EMBL" id="JAAZNL010000057">
    <property type="protein sequence ID" value="NMB70411.1"/>
    <property type="molecule type" value="Genomic_DNA"/>
</dbReference>
<dbReference type="AlphaFoldDB" id="A0A7X9DL40"/>
<comment type="caution">
    <text evidence="2">The sequence shown here is derived from an EMBL/GenBank/DDBJ whole genome shotgun (WGS) entry which is preliminary data.</text>
</comment>
<gene>
    <name evidence="2" type="ORF">GYA27_04430</name>
</gene>
<evidence type="ECO:0000256" key="1">
    <source>
        <dbReference type="SAM" id="Phobius"/>
    </source>
</evidence>
<protein>
    <submittedName>
        <fullName evidence="2">Uncharacterized protein</fullName>
    </submittedName>
</protein>
<keyword evidence="1" id="KW-0812">Transmembrane</keyword>
<keyword evidence="1" id="KW-1133">Transmembrane helix</keyword>
<sequence>MQENETPIQTVAQPEQKNNNKDYLAPALVFIALFFSFFVLITMQRLTRKVIDGEDSSMVTTPQPVIEMLKQTSDSQPSREITIEEQMEIDSKKNAEEVGNDIINDIDATTTTDVEGVYDERNLQDLEE</sequence>
<dbReference type="Proteomes" id="UP000526033">
    <property type="component" value="Unassembled WGS sequence"/>
</dbReference>
<organism evidence="2 3">
    <name type="scientific">candidate division WWE3 bacterium</name>
    <dbReference type="NCBI Taxonomy" id="2053526"/>
    <lineage>
        <taxon>Bacteria</taxon>
        <taxon>Katanobacteria</taxon>
    </lineage>
</organism>
<evidence type="ECO:0000313" key="3">
    <source>
        <dbReference type="Proteomes" id="UP000526033"/>
    </source>
</evidence>
<keyword evidence="1" id="KW-0472">Membrane</keyword>
<evidence type="ECO:0000313" key="2">
    <source>
        <dbReference type="EMBL" id="NMB70411.1"/>
    </source>
</evidence>
<name>A0A7X9DL40_UNCKA</name>
<reference evidence="2 3" key="1">
    <citation type="journal article" date="2020" name="Biotechnol. Biofuels">
        <title>New insights from the biogas microbiome by comprehensive genome-resolved metagenomics of nearly 1600 species originating from multiple anaerobic digesters.</title>
        <authorList>
            <person name="Campanaro S."/>
            <person name="Treu L."/>
            <person name="Rodriguez-R L.M."/>
            <person name="Kovalovszki A."/>
            <person name="Ziels R.M."/>
            <person name="Maus I."/>
            <person name="Zhu X."/>
            <person name="Kougias P.G."/>
            <person name="Basile A."/>
            <person name="Luo G."/>
            <person name="Schluter A."/>
            <person name="Konstantinidis K.T."/>
            <person name="Angelidaki I."/>
        </authorList>
    </citation>
    <scope>NUCLEOTIDE SEQUENCE [LARGE SCALE GENOMIC DNA]</scope>
    <source>
        <strain evidence="2">AS27yjCOA_165</strain>
    </source>
</reference>
<feature type="transmembrane region" description="Helical" evidence="1">
    <location>
        <begin position="23"/>
        <end position="41"/>
    </location>
</feature>
<proteinExistence type="predicted"/>
<accession>A0A7X9DL40</accession>